<dbReference type="Pfam" id="PF01814">
    <property type="entry name" value="Hemerythrin"/>
    <property type="match status" value="1"/>
</dbReference>
<dbReference type="PROSITE" id="PS51318">
    <property type="entry name" value="TAT"/>
    <property type="match status" value="1"/>
</dbReference>
<dbReference type="GO" id="GO:0051536">
    <property type="term" value="F:iron-sulfur cluster binding"/>
    <property type="evidence" value="ECO:0007669"/>
    <property type="project" value="UniProtKB-KW"/>
</dbReference>
<dbReference type="PANTHER" id="PTHR39966:SF1">
    <property type="entry name" value="HEMERYTHRIN-LIKE DOMAIN-CONTAINING PROTEIN"/>
    <property type="match status" value="1"/>
</dbReference>
<dbReference type="InterPro" id="IPR012312">
    <property type="entry name" value="Hemerythrin-like"/>
</dbReference>
<proteinExistence type="predicted"/>
<keyword evidence="1" id="KW-0411">Iron-sulfur</keyword>
<evidence type="ECO:0000313" key="4">
    <source>
        <dbReference type="EMBL" id="MBJ6725549.1"/>
    </source>
</evidence>
<dbReference type="RefSeq" id="WP_199384439.1">
    <property type="nucleotide sequence ID" value="NZ_JAEMHM010000009.1"/>
</dbReference>
<dbReference type="Gene3D" id="1.20.120.520">
    <property type="entry name" value="nmb1532 protein domain like"/>
    <property type="match status" value="1"/>
</dbReference>
<dbReference type="Proteomes" id="UP000636888">
    <property type="component" value="Unassembled WGS sequence"/>
</dbReference>
<feature type="signal peptide" evidence="2">
    <location>
        <begin position="1"/>
        <end position="34"/>
    </location>
</feature>
<evidence type="ECO:0000259" key="3">
    <source>
        <dbReference type="Pfam" id="PF01814"/>
    </source>
</evidence>
<sequence>MNSKTGCNRRGFLGSLAVIGSTALVARLTPTALAAASQPEPEVSAVEDLMREHGALHRILLIYEEAIRRIRAQVVIEPDLVKQAATLVRNFIESYHEKLEEEYVFPKLSQAGKLTGTVATLLAQHRAGRKLTAGIIARCSAPHFHRPAELRALATELSEFVTMYRPHAAREDTVVFPEFKKVVPAKEYDRLGDRFEEREHAQLGDNGFEGVLTQIAGIETKLNIHDLARFTPKA</sequence>
<dbReference type="InterPro" id="IPR006311">
    <property type="entry name" value="TAT_signal"/>
</dbReference>
<keyword evidence="5" id="KW-1185">Reference proteome</keyword>
<dbReference type="GO" id="GO:0005886">
    <property type="term" value="C:plasma membrane"/>
    <property type="evidence" value="ECO:0007669"/>
    <property type="project" value="TreeGrafter"/>
</dbReference>
<keyword evidence="2" id="KW-0732">Signal</keyword>
<feature type="chain" id="PRO_5035247188" evidence="2">
    <location>
        <begin position="35"/>
        <end position="234"/>
    </location>
</feature>
<dbReference type="AlphaFoldDB" id="A0A8J7LVI2"/>
<protein>
    <submittedName>
        <fullName evidence="4">Hemerythrin domain-containing protein</fullName>
    </submittedName>
</protein>
<keyword evidence="1" id="KW-0408">Iron</keyword>
<reference evidence="4" key="1">
    <citation type="submission" date="2020-12" db="EMBL/GenBank/DDBJ databases">
        <title>Geomonas sp. Red875, isolated from river sediment.</title>
        <authorList>
            <person name="Xu Z."/>
            <person name="Zhang Z."/>
            <person name="Masuda Y."/>
            <person name="Itoh H."/>
            <person name="Senoo K."/>
        </authorList>
    </citation>
    <scope>NUCLEOTIDE SEQUENCE</scope>
    <source>
        <strain evidence="4">Red875</strain>
    </source>
</reference>
<feature type="domain" description="Hemerythrin-like" evidence="3">
    <location>
        <begin position="45"/>
        <end position="178"/>
    </location>
</feature>
<evidence type="ECO:0000256" key="2">
    <source>
        <dbReference type="SAM" id="SignalP"/>
    </source>
</evidence>
<dbReference type="PANTHER" id="PTHR39966">
    <property type="entry name" value="BLL2471 PROTEIN-RELATED"/>
    <property type="match status" value="1"/>
</dbReference>
<accession>A0A8J7LVI2</accession>
<comment type="caution">
    <text evidence="4">The sequence shown here is derived from an EMBL/GenBank/DDBJ whole genome shotgun (WGS) entry which is preliminary data.</text>
</comment>
<dbReference type="CDD" id="cd12108">
    <property type="entry name" value="Hr-like"/>
    <property type="match status" value="1"/>
</dbReference>
<dbReference type="EMBL" id="JAEMHM010000009">
    <property type="protein sequence ID" value="MBJ6725549.1"/>
    <property type="molecule type" value="Genomic_DNA"/>
</dbReference>
<keyword evidence="1" id="KW-0479">Metal-binding</keyword>
<evidence type="ECO:0000256" key="1">
    <source>
        <dbReference type="ARBA" id="ARBA00023014"/>
    </source>
</evidence>
<evidence type="ECO:0000313" key="5">
    <source>
        <dbReference type="Proteomes" id="UP000636888"/>
    </source>
</evidence>
<gene>
    <name evidence="4" type="ORF">JFN93_12585</name>
</gene>
<organism evidence="4 5">
    <name type="scientific">Geomesophilobacter sediminis</name>
    <dbReference type="NCBI Taxonomy" id="2798584"/>
    <lineage>
        <taxon>Bacteria</taxon>
        <taxon>Pseudomonadati</taxon>
        <taxon>Thermodesulfobacteriota</taxon>
        <taxon>Desulfuromonadia</taxon>
        <taxon>Geobacterales</taxon>
        <taxon>Geobacteraceae</taxon>
        <taxon>Geomesophilobacter</taxon>
    </lineage>
</organism>
<name>A0A8J7LVI2_9BACT</name>